<evidence type="ECO:0000256" key="3">
    <source>
        <dbReference type="ARBA" id="ARBA00023125"/>
    </source>
</evidence>
<dbReference type="Pfam" id="PF13356">
    <property type="entry name" value="Arm-DNA-bind_3"/>
    <property type="match status" value="1"/>
</dbReference>
<dbReference type="Pfam" id="PF00589">
    <property type="entry name" value="Phage_integrase"/>
    <property type="match status" value="1"/>
</dbReference>
<dbReference type="PROSITE" id="PS51898">
    <property type="entry name" value="TYR_RECOMBINASE"/>
    <property type="match status" value="1"/>
</dbReference>
<dbReference type="InterPro" id="IPR002104">
    <property type="entry name" value="Integrase_catalytic"/>
</dbReference>
<evidence type="ECO:0000313" key="7">
    <source>
        <dbReference type="Proteomes" id="UP000003544"/>
    </source>
</evidence>
<dbReference type="CDD" id="cd00796">
    <property type="entry name" value="INT_Rci_Hp1_C"/>
    <property type="match status" value="1"/>
</dbReference>
<dbReference type="GO" id="GO:0015074">
    <property type="term" value="P:DNA integration"/>
    <property type="evidence" value="ECO:0007669"/>
    <property type="project" value="UniProtKB-KW"/>
</dbReference>
<keyword evidence="7" id="KW-1185">Reference proteome</keyword>
<protein>
    <submittedName>
        <fullName evidence="6">Integrase</fullName>
    </submittedName>
</protein>
<dbReference type="InterPro" id="IPR038488">
    <property type="entry name" value="Integrase_DNA-bd_sf"/>
</dbReference>
<dbReference type="Proteomes" id="UP000003544">
    <property type="component" value="Unassembled WGS sequence"/>
</dbReference>
<dbReference type="OrthoDB" id="5391994at2"/>
<feature type="domain" description="Tyr recombinase" evidence="5">
    <location>
        <begin position="205"/>
        <end position="378"/>
    </location>
</feature>
<dbReference type="InterPro" id="IPR025166">
    <property type="entry name" value="Integrase_DNA_bind_dom"/>
</dbReference>
<dbReference type="InterPro" id="IPR010998">
    <property type="entry name" value="Integrase_recombinase_N"/>
</dbReference>
<dbReference type="RefSeq" id="WP_007144365.1">
    <property type="nucleotide sequence ID" value="NZ_AFIG01000001.1"/>
</dbReference>
<organism evidence="6 7">
    <name type="scientific">Methylophaga aminisulfidivorans MP</name>
    <dbReference type="NCBI Taxonomy" id="1026882"/>
    <lineage>
        <taxon>Bacteria</taxon>
        <taxon>Pseudomonadati</taxon>
        <taxon>Pseudomonadota</taxon>
        <taxon>Gammaproteobacteria</taxon>
        <taxon>Thiotrichales</taxon>
        <taxon>Piscirickettsiaceae</taxon>
        <taxon>Methylophaga</taxon>
    </lineage>
</organism>
<keyword evidence="3" id="KW-0238">DNA-binding</keyword>
<dbReference type="PANTHER" id="PTHR30629">
    <property type="entry name" value="PROPHAGE INTEGRASE"/>
    <property type="match status" value="1"/>
</dbReference>
<dbReference type="Pfam" id="PF14659">
    <property type="entry name" value="Phage_int_SAM_3"/>
    <property type="match status" value="1"/>
</dbReference>
<dbReference type="Gene3D" id="1.10.443.10">
    <property type="entry name" value="Intergrase catalytic core"/>
    <property type="match status" value="1"/>
</dbReference>
<dbReference type="InterPro" id="IPR013762">
    <property type="entry name" value="Integrase-like_cat_sf"/>
</dbReference>
<dbReference type="STRING" id="1026882.MAMP_01138"/>
<evidence type="ECO:0000256" key="1">
    <source>
        <dbReference type="ARBA" id="ARBA00008857"/>
    </source>
</evidence>
<dbReference type="InterPro" id="IPR011010">
    <property type="entry name" value="DNA_brk_join_enz"/>
</dbReference>
<dbReference type="Gene3D" id="3.30.160.390">
    <property type="entry name" value="Integrase, DNA-binding domain"/>
    <property type="match status" value="1"/>
</dbReference>
<dbReference type="PANTHER" id="PTHR30629:SF2">
    <property type="entry name" value="PROPHAGE INTEGRASE INTS-RELATED"/>
    <property type="match status" value="1"/>
</dbReference>
<dbReference type="eggNOG" id="COG0582">
    <property type="taxonomic scope" value="Bacteria"/>
</dbReference>
<evidence type="ECO:0000256" key="4">
    <source>
        <dbReference type="ARBA" id="ARBA00023172"/>
    </source>
</evidence>
<accession>F5SZQ2</accession>
<comment type="caution">
    <text evidence="6">The sequence shown here is derived from an EMBL/GenBank/DDBJ whole genome shotgun (WGS) entry which is preliminary data.</text>
</comment>
<reference evidence="6 7" key="1">
    <citation type="journal article" date="2011" name="J. Bacteriol.">
        <title>Draft genome sequence of Methylophaga aminisulfidivorans MP T.</title>
        <authorList>
            <person name="Han G.H."/>
            <person name="Kim W."/>
            <person name="Chun J."/>
            <person name="Kim S.W."/>
        </authorList>
    </citation>
    <scope>NUCLEOTIDE SEQUENCE [LARGE SCALE GENOMIC DNA]</scope>
    <source>
        <strain evidence="7">MP(T)</strain>
    </source>
</reference>
<dbReference type="GO" id="GO:0003677">
    <property type="term" value="F:DNA binding"/>
    <property type="evidence" value="ECO:0007669"/>
    <property type="project" value="UniProtKB-KW"/>
</dbReference>
<comment type="similarity">
    <text evidence="1">Belongs to the 'phage' integrase family.</text>
</comment>
<dbReference type="EMBL" id="AFIG01000001">
    <property type="protein sequence ID" value="EGL54479.1"/>
    <property type="molecule type" value="Genomic_DNA"/>
</dbReference>
<name>F5SZQ2_9GAMM</name>
<dbReference type="AlphaFoldDB" id="F5SZQ2"/>
<evidence type="ECO:0000256" key="2">
    <source>
        <dbReference type="ARBA" id="ARBA00022908"/>
    </source>
</evidence>
<evidence type="ECO:0000313" key="6">
    <source>
        <dbReference type="EMBL" id="EGL54479.1"/>
    </source>
</evidence>
<dbReference type="Gene3D" id="1.10.150.130">
    <property type="match status" value="1"/>
</dbReference>
<dbReference type="SUPFAM" id="SSF56349">
    <property type="entry name" value="DNA breaking-rejoining enzymes"/>
    <property type="match status" value="1"/>
</dbReference>
<keyword evidence="4" id="KW-0233">DNA recombination</keyword>
<proteinExistence type="inferred from homology"/>
<keyword evidence="2" id="KW-0229">DNA integration</keyword>
<dbReference type="InterPro" id="IPR050808">
    <property type="entry name" value="Phage_Integrase"/>
</dbReference>
<dbReference type="InterPro" id="IPR004107">
    <property type="entry name" value="Integrase_SAM-like_N"/>
</dbReference>
<sequence>MASVKLTQAFIDKHLKCINNKPTEFTDAQLRNGLYVKVTPASPGIGTYYLRYKNNSGKTAHQKIARTTEITLAEARHRAMQLKSEIASGVDLQEQAKQKTVPTLGEFFTQHYAPYAKPRKRSWKKDESMFRLRLSNEFGDVPLSDISRREVQRFHTRLLEVDGLSPATCDHHVKLLQRLCSLAVQWEIMDRNPLSRIPLFKADNQVENYLSEDELRRLLDVLHTDKNKMTCNVMLFLLSTGARLNEALKATWANIDVTNRVWKIPATNSKSKKVRSVPLNQAALDVIASLDTQDNAYLFVNPKTGKRLVSIHTGWQTLRKKAGLPHLRIHDLRHTFASMLVNNGRTLYEVQQILGHSVPIVTQRYSHLSSKTLLSASDAAAEAIARAR</sequence>
<dbReference type="GO" id="GO:0006310">
    <property type="term" value="P:DNA recombination"/>
    <property type="evidence" value="ECO:0007669"/>
    <property type="project" value="UniProtKB-KW"/>
</dbReference>
<evidence type="ECO:0000259" key="5">
    <source>
        <dbReference type="PROSITE" id="PS51898"/>
    </source>
</evidence>
<gene>
    <name evidence="6" type="ORF">MAMP_01138</name>
</gene>